<gene>
    <name evidence="1" type="ORF">LCGC14_3014650</name>
</gene>
<proteinExistence type="predicted"/>
<comment type="caution">
    <text evidence="1">The sequence shown here is derived from an EMBL/GenBank/DDBJ whole genome shotgun (WGS) entry which is preliminary data.</text>
</comment>
<dbReference type="AlphaFoldDB" id="A0A0F8XK19"/>
<reference evidence="1" key="1">
    <citation type="journal article" date="2015" name="Nature">
        <title>Complex archaea that bridge the gap between prokaryotes and eukaryotes.</title>
        <authorList>
            <person name="Spang A."/>
            <person name="Saw J.H."/>
            <person name="Jorgensen S.L."/>
            <person name="Zaremba-Niedzwiedzka K."/>
            <person name="Martijn J."/>
            <person name="Lind A.E."/>
            <person name="van Eijk R."/>
            <person name="Schleper C."/>
            <person name="Guy L."/>
            <person name="Ettema T.J."/>
        </authorList>
    </citation>
    <scope>NUCLEOTIDE SEQUENCE</scope>
</reference>
<evidence type="ECO:0000313" key="1">
    <source>
        <dbReference type="EMBL" id="KKK61405.1"/>
    </source>
</evidence>
<sequence>MTRAELQAKAFKLGLQDARQGRVYRHSADLGSWLRDYLIDYDKGWVAGRGGE</sequence>
<accession>A0A0F8XK19</accession>
<name>A0A0F8XK19_9ZZZZ</name>
<organism evidence="1">
    <name type="scientific">marine sediment metagenome</name>
    <dbReference type="NCBI Taxonomy" id="412755"/>
    <lineage>
        <taxon>unclassified sequences</taxon>
        <taxon>metagenomes</taxon>
        <taxon>ecological metagenomes</taxon>
    </lineage>
</organism>
<protein>
    <submittedName>
        <fullName evidence="1">Uncharacterized protein</fullName>
    </submittedName>
</protein>
<dbReference type="EMBL" id="LAZR01062489">
    <property type="protein sequence ID" value="KKK61405.1"/>
    <property type="molecule type" value="Genomic_DNA"/>
</dbReference>